<keyword evidence="1" id="KW-0560">Oxidoreductase</keyword>
<name>A0A938YI37_9ACTN</name>
<dbReference type="GO" id="GO:0005737">
    <property type="term" value="C:cytoplasm"/>
    <property type="evidence" value="ECO:0007669"/>
    <property type="project" value="TreeGrafter"/>
</dbReference>
<reference evidence="3" key="1">
    <citation type="submission" date="2021-01" db="EMBL/GenBank/DDBJ databases">
        <title>KCTC 19127 draft genome.</title>
        <authorList>
            <person name="An D."/>
        </authorList>
    </citation>
    <scope>NUCLEOTIDE SEQUENCE</scope>
    <source>
        <strain evidence="3">KCTC 19127</strain>
    </source>
</reference>
<feature type="domain" description="NADP-dependent oxidoreductase" evidence="2">
    <location>
        <begin position="21"/>
        <end position="306"/>
    </location>
</feature>
<dbReference type="Proteomes" id="UP000663801">
    <property type="component" value="Unassembled WGS sequence"/>
</dbReference>
<dbReference type="AlphaFoldDB" id="A0A938YI37"/>
<keyword evidence="4" id="KW-1185">Reference proteome</keyword>
<protein>
    <submittedName>
        <fullName evidence="3">Aldo/keto reductase</fullName>
    </submittedName>
</protein>
<dbReference type="InterPro" id="IPR023210">
    <property type="entry name" value="NADP_OxRdtase_dom"/>
</dbReference>
<dbReference type="SUPFAM" id="SSF51430">
    <property type="entry name" value="NAD(P)-linked oxidoreductase"/>
    <property type="match status" value="1"/>
</dbReference>
<dbReference type="PANTHER" id="PTHR43625:SF77">
    <property type="entry name" value="ALDO-KETO REDUCTASE"/>
    <property type="match status" value="1"/>
</dbReference>
<dbReference type="Gene3D" id="3.20.20.100">
    <property type="entry name" value="NADP-dependent oxidoreductase domain"/>
    <property type="match status" value="1"/>
</dbReference>
<comment type="caution">
    <text evidence="3">The sequence shown here is derived from an EMBL/GenBank/DDBJ whole genome shotgun (WGS) entry which is preliminary data.</text>
</comment>
<dbReference type="GO" id="GO:0016491">
    <property type="term" value="F:oxidoreductase activity"/>
    <property type="evidence" value="ECO:0007669"/>
    <property type="project" value="UniProtKB-KW"/>
</dbReference>
<organism evidence="3 4">
    <name type="scientific">Nakamurella flavida</name>
    <dbReference type="NCBI Taxonomy" id="363630"/>
    <lineage>
        <taxon>Bacteria</taxon>
        <taxon>Bacillati</taxon>
        <taxon>Actinomycetota</taxon>
        <taxon>Actinomycetes</taxon>
        <taxon>Nakamurellales</taxon>
        <taxon>Nakamurellaceae</taxon>
        <taxon>Nakamurella</taxon>
    </lineage>
</organism>
<dbReference type="InterPro" id="IPR036812">
    <property type="entry name" value="NAD(P)_OxRdtase_dom_sf"/>
</dbReference>
<evidence type="ECO:0000313" key="3">
    <source>
        <dbReference type="EMBL" id="MBM9478100.1"/>
    </source>
</evidence>
<sequence>MREHTGVMRFLEIDGLGPVSRIGLGTWQFGSREWGYGDTYASGGAVDIVRRARQLGVTLFDTAEVYGLGKSERILGEALGADRDRVVVASKVFPVAPFPAVVRSRAKGSAERLQLTKIPLYQIHQANPLVPDSVIMPGMKALLDDGTIGAAGVSNYSLDRWRKADEALGRPVVSNQVQFSLAHAAPLEDLVPFAEANDRMIMAYSPLAQGLLGGKYGPDNRPGGVRAMNPLFGTENLTRIQPLLDVVRAVAAAHDAKPAQVALAWLLALPQVVVIPGASSVEQLEFNVAAADLELGADEVAELTAAARAFTPVSAVQTLVDGVTEKVKDLLPGK</sequence>
<dbReference type="Pfam" id="PF00248">
    <property type="entry name" value="Aldo_ket_red"/>
    <property type="match status" value="1"/>
</dbReference>
<dbReference type="InterPro" id="IPR050791">
    <property type="entry name" value="Aldo-Keto_reductase"/>
</dbReference>
<evidence type="ECO:0000256" key="1">
    <source>
        <dbReference type="ARBA" id="ARBA00023002"/>
    </source>
</evidence>
<evidence type="ECO:0000313" key="4">
    <source>
        <dbReference type="Proteomes" id="UP000663801"/>
    </source>
</evidence>
<evidence type="ECO:0000259" key="2">
    <source>
        <dbReference type="Pfam" id="PF00248"/>
    </source>
</evidence>
<accession>A0A938YI37</accession>
<gene>
    <name evidence="3" type="ORF">JL107_16750</name>
</gene>
<dbReference type="CDD" id="cd19093">
    <property type="entry name" value="AKR_AtPLR-like"/>
    <property type="match status" value="1"/>
</dbReference>
<dbReference type="PANTHER" id="PTHR43625">
    <property type="entry name" value="AFLATOXIN B1 ALDEHYDE REDUCTASE"/>
    <property type="match status" value="1"/>
</dbReference>
<proteinExistence type="predicted"/>
<dbReference type="EMBL" id="JAERWL010000015">
    <property type="protein sequence ID" value="MBM9478100.1"/>
    <property type="molecule type" value="Genomic_DNA"/>
</dbReference>